<dbReference type="OrthoDB" id="73155at2157"/>
<organism evidence="2 3">
    <name type="scientific">Methanoculleus sediminis</name>
    <dbReference type="NCBI Taxonomy" id="1550566"/>
    <lineage>
        <taxon>Archaea</taxon>
        <taxon>Methanobacteriati</taxon>
        <taxon>Methanobacteriota</taxon>
        <taxon>Stenosarchaea group</taxon>
        <taxon>Methanomicrobia</taxon>
        <taxon>Methanomicrobiales</taxon>
        <taxon>Methanomicrobiaceae</taxon>
        <taxon>Methanoculleus</taxon>
    </lineage>
</organism>
<dbReference type="GO" id="GO:0010181">
    <property type="term" value="F:FMN binding"/>
    <property type="evidence" value="ECO:0007669"/>
    <property type="project" value="InterPro"/>
</dbReference>
<sequence length="161" mass="16999">MILIVYYSGEGHTEKVATALGKKVGGRLATIEPVTEAGTFRKAMTAMFGMRAAIRPMKTDLSDVDFLVVATPVWSRKVPPYVNEYLAGVTNAAGKPFSVLAEMGGSGAENAIEIVRNSLEAKGMRFVSSAVTVESEVDAGRFGPAIEEFARTITAVAAPAV</sequence>
<protein>
    <recommendedName>
        <fullName evidence="1">Flavodoxin-like domain-containing protein</fullName>
    </recommendedName>
</protein>
<dbReference type="Pfam" id="PF12682">
    <property type="entry name" value="Flavodoxin_4"/>
    <property type="match status" value="1"/>
</dbReference>
<dbReference type="PATRIC" id="fig|1550566.3.peg.1351"/>
<dbReference type="SUPFAM" id="SSF52218">
    <property type="entry name" value="Flavoproteins"/>
    <property type="match status" value="1"/>
</dbReference>
<gene>
    <name evidence="2" type="ORF">SZ63_06240</name>
</gene>
<dbReference type="STRING" id="1550566.SZ63_06240"/>
<dbReference type="PROSITE" id="PS50902">
    <property type="entry name" value="FLAVODOXIN_LIKE"/>
    <property type="match status" value="1"/>
</dbReference>
<accession>A0A0H1R8D0</accession>
<reference evidence="2 3" key="1">
    <citation type="journal article" date="2015" name="Int. J. Syst. Evol. Microbiol.">
        <title>Methanoculleus sediminis sp. nov., a methanogen from sediments near a submarine mud volcano.</title>
        <authorList>
            <person name="Chen S.C."/>
            <person name="Chen M.F."/>
            <person name="Lai M.C."/>
            <person name="Weng C.Y."/>
            <person name="Wu S.Y."/>
            <person name="Lin S."/>
            <person name="Yang T.F."/>
            <person name="Chen P.C."/>
        </authorList>
    </citation>
    <scope>NUCLEOTIDE SEQUENCE [LARGE SCALE GENOMIC DNA]</scope>
    <source>
        <strain evidence="2 3">S3Fa</strain>
    </source>
</reference>
<dbReference type="EMBL" id="JXOJ01000002">
    <property type="protein sequence ID" value="KLK88877.1"/>
    <property type="molecule type" value="Genomic_DNA"/>
</dbReference>
<dbReference type="GO" id="GO:0009055">
    <property type="term" value="F:electron transfer activity"/>
    <property type="evidence" value="ECO:0007669"/>
    <property type="project" value="InterPro"/>
</dbReference>
<dbReference type="AlphaFoldDB" id="A0A0H1R8D0"/>
<evidence type="ECO:0000259" key="1">
    <source>
        <dbReference type="PROSITE" id="PS50902"/>
    </source>
</evidence>
<evidence type="ECO:0000313" key="2">
    <source>
        <dbReference type="EMBL" id="KLK88877.1"/>
    </source>
</evidence>
<dbReference type="PROSITE" id="PS00201">
    <property type="entry name" value="FLAVODOXIN"/>
    <property type="match status" value="1"/>
</dbReference>
<dbReference type="InterPro" id="IPR029039">
    <property type="entry name" value="Flavoprotein-like_sf"/>
</dbReference>
<dbReference type="InterPro" id="IPR001226">
    <property type="entry name" value="Flavodoxin_CS"/>
</dbReference>
<dbReference type="InterPro" id="IPR008254">
    <property type="entry name" value="Flavodoxin/NO_synth"/>
</dbReference>
<keyword evidence="3" id="KW-1185">Reference proteome</keyword>
<comment type="caution">
    <text evidence="2">The sequence shown here is derived from an EMBL/GenBank/DDBJ whole genome shotgun (WGS) entry which is preliminary data.</text>
</comment>
<dbReference type="Gene3D" id="3.40.50.360">
    <property type="match status" value="1"/>
</dbReference>
<feature type="domain" description="Flavodoxin-like" evidence="1">
    <location>
        <begin position="2"/>
        <end position="154"/>
    </location>
</feature>
<name>A0A0H1R8D0_9EURY</name>
<dbReference type="Proteomes" id="UP000035301">
    <property type="component" value="Unassembled WGS sequence"/>
</dbReference>
<proteinExistence type="predicted"/>
<evidence type="ECO:0000313" key="3">
    <source>
        <dbReference type="Proteomes" id="UP000035301"/>
    </source>
</evidence>